<keyword evidence="5" id="KW-1185">Reference proteome</keyword>
<evidence type="ECO:0000313" key="5">
    <source>
        <dbReference type="Proteomes" id="UP001219605"/>
    </source>
</evidence>
<dbReference type="RefSeq" id="WP_275031161.1">
    <property type="nucleotide sequence ID" value="NZ_CP118615.1"/>
</dbReference>
<organism evidence="4 5">
    <name type="scientific">Micromonospora cathayae</name>
    <dbReference type="NCBI Taxonomy" id="3028804"/>
    <lineage>
        <taxon>Bacteria</taxon>
        <taxon>Bacillati</taxon>
        <taxon>Actinomycetota</taxon>
        <taxon>Actinomycetes</taxon>
        <taxon>Micromonosporales</taxon>
        <taxon>Micromonosporaceae</taxon>
        <taxon>Micromonospora</taxon>
    </lineage>
</organism>
<accession>A0ABY7ZNV1</accession>
<dbReference type="InterPro" id="IPR052362">
    <property type="entry name" value="HTH-GbsR_regulator"/>
</dbReference>
<dbReference type="Gene3D" id="1.10.287.160">
    <property type="entry name" value="HR1 repeat"/>
    <property type="match status" value="1"/>
</dbReference>
<evidence type="ECO:0000256" key="3">
    <source>
        <dbReference type="ARBA" id="ARBA00023163"/>
    </source>
</evidence>
<dbReference type="InterPro" id="IPR036390">
    <property type="entry name" value="WH_DNA-bd_sf"/>
</dbReference>
<keyword evidence="1" id="KW-0805">Transcription regulation</keyword>
<evidence type="ECO:0000256" key="1">
    <source>
        <dbReference type="ARBA" id="ARBA00023015"/>
    </source>
</evidence>
<dbReference type="Proteomes" id="UP001219605">
    <property type="component" value="Chromosome"/>
</dbReference>
<dbReference type="PANTHER" id="PTHR38465:SF2">
    <property type="entry name" value="HTH-TYPE TRANSCRIPTIONAL REGULATOR MMPR5"/>
    <property type="match status" value="1"/>
</dbReference>
<sequence>MTDLAPHRRYAEDAAVVLSGLGLPPAYGKLLGWLLVCDPPQQTSGQLATALGLSKGSVSTGMRMLESSGFARRAPVPGHRGHAYEVTPDAIIRITAEPTKFRLFRELMDRGLEIVGGPDAPGAERLRVMRDFYAFVERELPTLVARFEAEQLRAGRPGTESTPLRRKGEADG</sequence>
<keyword evidence="2" id="KW-0238">DNA-binding</keyword>
<keyword evidence="3" id="KW-0804">Transcription</keyword>
<proteinExistence type="predicted"/>
<dbReference type="PANTHER" id="PTHR38465">
    <property type="entry name" value="HTH-TYPE TRANSCRIPTIONAL REGULATOR MJ1563-RELATED"/>
    <property type="match status" value="1"/>
</dbReference>
<dbReference type="SUPFAM" id="SSF46785">
    <property type="entry name" value="Winged helix' DNA-binding domain"/>
    <property type="match status" value="1"/>
</dbReference>
<evidence type="ECO:0000256" key="2">
    <source>
        <dbReference type="ARBA" id="ARBA00023125"/>
    </source>
</evidence>
<reference evidence="4 5" key="1">
    <citation type="submission" date="2023-02" db="EMBL/GenBank/DDBJ databases">
        <authorList>
            <person name="Mo P."/>
        </authorList>
    </citation>
    <scope>NUCLEOTIDE SEQUENCE [LARGE SCALE GENOMIC DNA]</scope>
    <source>
        <strain evidence="4 5">HUAS 3</strain>
    </source>
</reference>
<protein>
    <submittedName>
        <fullName evidence="4">MarR family transcriptional regulator</fullName>
    </submittedName>
</protein>
<dbReference type="InterPro" id="IPR036388">
    <property type="entry name" value="WH-like_DNA-bd_sf"/>
</dbReference>
<name>A0ABY7ZNV1_9ACTN</name>
<evidence type="ECO:0000313" key="4">
    <source>
        <dbReference type="EMBL" id="WDZ84585.1"/>
    </source>
</evidence>
<dbReference type="EMBL" id="CP118615">
    <property type="protein sequence ID" value="WDZ84585.1"/>
    <property type="molecule type" value="Genomic_DNA"/>
</dbReference>
<gene>
    <name evidence="4" type="ORF">PVK37_29830</name>
</gene>
<dbReference type="Gene3D" id="1.10.10.10">
    <property type="entry name" value="Winged helix-like DNA-binding domain superfamily/Winged helix DNA-binding domain"/>
    <property type="match status" value="1"/>
</dbReference>